<feature type="compositionally biased region" description="Basic and acidic residues" evidence="1">
    <location>
        <begin position="640"/>
        <end position="651"/>
    </location>
</feature>
<dbReference type="EMBL" id="KV425560">
    <property type="protein sequence ID" value="KZT27796.1"/>
    <property type="molecule type" value="Genomic_DNA"/>
</dbReference>
<evidence type="ECO:0000313" key="3">
    <source>
        <dbReference type="Proteomes" id="UP000076761"/>
    </source>
</evidence>
<feature type="region of interest" description="Disordered" evidence="1">
    <location>
        <begin position="755"/>
        <end position="784"/>
    </location>
</feature>
<feature type="compositionally biased region" description="Polar residues" evidence="1">
    <location>
        <begin position="266"/>
        <end position="279"/>
    </location>
</feature>
<name>A0A165U8K6_9AGAM</name>
<dbReference type="GO" id="GO:0035361">
    <property type="term" value="C:Cul8-RING ubiquitin ligase complex"/>
    <property type="evidence" value="ECO:0007669"/>
    <property type="project" value="TreeGrafter"/>
</dbReference>
<feature type="compositionally biased region" description="Basic residues" evidence="1">
    <location>
        <begin position="608"/>
        <end position="618"/>
    </location>
</feature>
<feature type="region of interest" description="Disordered" evidence="1">
    <location>
        <begin position="108"/>
        <end position="133"/>
    </location>
</feature>
<dbReference type="Pfam" id="PF09462">
    <property type="entry name" value="Mus7"/>
    <property type="match status" value="1"/>
</dbReference>
<dbReference type="PANTHER" id="PTHR28122">
    <property type="entry name" value="E3 UBIQUITIN-PROTEIN LIGASE SUBSTRATE RECEPTOR MMS22"/>
    <property type="match status" value="1"/>
</dbReference>
<feature type="region of interest" description="Disordered" evidence="1">
    <location>
        <begin position="346"/>
        <end position="428"/>
    </location>
</feature>
<dbReference type="STRING" id="1314782.A0A165U8K6"/>
<keyword evidence="3" id="KW-1185">Reference proteome</keyword>
<feature type="compositionally biased region" description="Basic residues" evidence="1">
    <location>
        <begin position="367"/>
        <end position="386"/>
    </location>
</feature>
<accession>A0A165U8K6</accession>
<feature type="compositionally biased region" description="Polar residues" evidence="1">
    <location>
        <begin position="409"/>
        <end position="419"/>
    </location>
</feature>
<feature type="region of interest" description="Disordered" evidence="1">
    <location>
        <begin position="37"/>
        <end position="63"/>
    </location>
</feature>
<protein>
    <submittedName>
        <fullName evidence="2">Uncharacterized protein</fullName>
    </submittedName>
</protein>
<feature type="region of interest" description="Disordered" evidence="1">
    <location>
        <begin position="443"/>
        <end position="722"/>
    </location>
</feature>
<evidence type="ECO:0000256" key="1">
    <source>
        <dbReference type="SAM" id="MobiDB-lite"/>
    </source>
</evidence>
<feature type="compositionally biased region" description="Basic residues" evidence="1">
    <location>
        <begin position="762"/>
        <end position="781"/>
    </location>
</feature>
<reference evidence="2 3" key="1">
    <citation type="journal article" date="2016" name="Mol. Biol. Evol.">
        <title>Comparative Genomics of Early-Diverging Mushroom-Forming Fungi Provides Insights into the Origins of Lignocellulose Decay Capabilities.</title>
        <authorList>
            <person name="Nagy L.G."/>
            <person name="Riley R."/>
            <person name="Tritt A."/>
            <person name="Adam C."/>
            <person name="Daum C."/>
            <person name="Floudas D."/>
            <person name="Sun H."/>
            <person name="Yadav J.S."/>
            <person name="Pangilinan J."/>
            <person name="Larsson K.H."/>
            <person name="Matsuura K."/>
            <person name="Barry K."/>
            <person name="Labutti K."/>
            <person name="Kuo R."/>
            <person name="Ohm R.A."/>
            <person name="Bhattacharya S.S."/>
            <person name="Shirouzu T."/>
            <person name="Yoshinaga Y."/>
            <person name="Martin F.M."/>
            <person name="Grigoriev I.V."/>
            <person name="Hibbett D.S."/>
        </authorList>
    </citation>
    <scope>NUCLEOTIDE SEQUENCE [LARGE SCALE GENOMIC DNA]</scope>
    <source>
        <strain evidence="2 3">HHB14362 ss-1</strain>
    </source>
</reference>
<gene>
    <name evidence="2" type="ORF">NEOLEDRAFT_1130281</name>
</gene>
<dbReference type="Proteomes" id="UP000076761">
    <property type="component" value="Unassembled WGS sequence"/>
</dbReference>
<dbReference type="PANTHER" id="PTHR28122:SF1">
    <property type="entry name" value="E3 UBIQUITIN-PROTEIN LIGASE SUBSTRATE RECEPTOR MMS22"/>
    <property type="match status" value="1"/>
</dbReference>
<feature type="compositionally biased region" description="Basic and acidic residues" evidence="1">
    <location>
        <begin position="387"/>
        <end position="408"/>
    </location>
</feature>
<dbReference type="InParanoid" id="A0A165U8K6"/>
<feature type="region of interest" description="Disordered" evidence="1">
    <location>
        <begin position="804"/>
        <end position="866"/>
    </location>
</feature>
<dbReference type="GO" id="GO:0000724">
    <property type="term" value="P:double-strand break repair via homologous recombination"/>
    <property type="evidence" value="ECO:0007669"/>
    <property type="project" value="TreeGrafter"/>
</dbReference>
<feature type="compositionally biased region" description="Acidic residues" evidence="1">
    <location>
        <begin position="827"/>
        <end position="836"/>
    </location>
</feature>
<feature type="region of interest" description="Disordered" evidence="1">
    <location>
        <begin position="257"/>
        <end position="279"/>
    </location>
</feature>
<sequence>MASYDIIETSDVEEQELLDAEKPDYWTRLVIEAGHAPSDHSRAGADASRSPLPQQAKVATADQSCHYTPLLKSDAQDCYSPRKRIKLTHDNSLQDDLDVIAQSPRSLTLCDGSSRPVSPDHELDVSPPGSEDSQLQFLSAPAPDISAFSQDTIAADIESDGNIFTNPKLGRWSPPSTSQWSPQYHPQGGVITRVASEEESLESSPFITDYDHGSPDPLYLSTPRRVESPATPHLQNGMCLNFASPLFTPKSQRVFPSSPLTPLSSQTNGAFSSSSPIRSANIPQHASTFSKSGTEVGAVPEDQFHPKYSLRARQAKQLNPYAYDQAYYKKLMRSNPDAIVKVVSPEREKRRHHHHRHDHLSDSGSSRRTRSRSRDRSIRRRTSKPRRSMERERPERERRRSIEKDRQRTTTQDRQSGSVRSERSPKQINAMEKWYPEILQQGLSSGEDESPVLPRPSLSWIKRASGTGSGSEADDCRANSGLPRAATPFFMRSPSARQQTRSPSPKDPSARASSLKKTQVRRRRTRSLLPDSPEPDRQGSDEDVDMDIAPAPTLSRSSSPFARPDTPTVSDHKESGPSSDDELSKQDRKRMKILYRMMPASMIDRAIKKGHRRAKSRSTPRDDENSDEQAVLPGRSRTRLVHDTGRLRAEITGDPESSDTESILKSSDEDEPLPIRPAYSPPPDRWSQSPPPRYRGRSPDRHEPDQSDAVPSPTDDELDEADIDSWLHTTKAAGPRKRLGRHEGDLIDWMLTKTRHVDGSRRGKRRGKHHNGQPSKPHHSTGSRLNIAVAGARKYGEGRQTLLKFGKADRDVPPRQRSSAQLKPYPEEETDMDMNEDSVHQIAETDTSKTAERRRRKRKQAQKPKAYVLSNTGDRITSGRRQTHFITVDLEDAGFCQALAPCDGSQARQQPTSKHKAVPRVHGTSDAPVIIESDDEENFIPPAIPGHAPDPPELVLRNIKSDCNVPFLPSGITFGPRTYIGRGWLHELTRVLSSEHETSRPMAYTAYDFDLSPSMTLDEFMKILPKICDLCFLRATTPPIEDGAEEQRVRWEVLVHVTCQLLSWLFKETVATDQEASSLSHAQEEVARLATRLEECSAATGDCLNEPGFWVAYWFCIEASARLAVSSRKSDLTWFMRYGALLVELLRRYGMQQTIDPLISLDKPLDDSSVSVRTAEVWVSLFHVCDTAATLAIRGPPMPRPHPLSCMVMDAIQRDKQVVHSHLESSENTWKTIFIISALSQFSVHGMVTSTPRLPAAWELVEYVLKRIRLTAESDSAQGLSKRSLSKRDGYIRLVVSRCFMLWKRWHWRLDNALPIFNHLVEIFKSRKFTNLLDERSDFPNFLRRANLQLLSECSSGDTAFTIFLKLIVQTVHDFRVYSEQIGKDTSVPKLKKLLSLAIPVGSVPFTKATPPMGQELSMLYNRYSAIAIAVYLDPTTANIRYRLSHAQRYVVFKDADFTTRMACIRGVMHLAMLIRHLQVPMDAVNEWLAEITNVLVDECTEMATAERLGESRNRILLLIQLLLGSVRRVIETPNMDPSRTAVYPDPGLLEGPWVTRVFAASTNLANVPTTGIEIRKLVQAFLDARAAVMPKPRIHRAAPANSVVSEEDSQGQYDDMQIDLDDPELLAALGEDVQSAAQKEIRAKDENVCKAMDQYISPAIYRLVCRNINESTLERPTEEHWADIDKWIDCWVGCANVTVYNGRRDWSHYLALGPQSWERIIDAFCRRRVGLRFMYMVLQSDPSAYSMYQDRFLEVFFESMITPKATIENRYAALVLMVDGLRHLLLRGTPWDMSSDNELPISEFMSGRLLFLAAVFTNLSRALHDQNDFQSRGQTQSSMELIVSMFAAMQSIYQHMGKNVEHQRTYGDFCSSVLELLAEHATLKRHPRLAPFIEWVNKTDFTH</sequence>
<organism evidence="2 3">
    <name type="scientific">Neolentinus lepideus HHB14362 ss-1</name>
    <dbReference type="NCBI Taxonomy" id="1314782"/>
    <lineage>
        <taxon>Eukaryota</taxon>
        <taxon>Fungi</taxon>
        <taxon>Dikarya</taxon>
        <taxon>Basidiomycota</taxon>
        <taxon>Agaricomycotina</taxon>
        <taxon>Agaricomycetes</taxon>
        <taxon>Gloeophyllales</taxon>
        <taxon>Gloeophyllaceae</taxon>
        <taxon>Neolentinus</taxon>
    </lineage>
</organism>
<dbReference type="GO" id="GO:0005634">
    <property type="term" value="C:nucleus"/>
    <property type="evidence" value="ECO:0007669"/>
    <property type="project" value="InterPro"/>
</dbReference>
<evidence type="ECO:0000313" key="2">
    <source>
        <dbReference type="EMBL" id="KZT27796.1"/>
    </source>
</evidence>
<feature type="compositionally biased region" description="Basic residues" evidence="1">
    <location>
        <begin position="852"/>
        <end position="862"/>
    </location>
</feature>
<proteinExistence type="predicted"/>
<feature type="compositionally biased region" description="Pro residues" evidence="1">
    <location>
        <begin position="679"/>
        <end position="693"/>
    </location>
</feature>
<dbReference type="GO" id="GO:0031297">
    <property type="term" value="P:replication fork processing"/>
    <property type="evidence" value="ECO:0007669"/>
    <property type="project" value="InterPro"/>
</dbReference>
<dbReference type="OrthoDB" id="2386201at2759"/>
<feature type="compositionally biased region" description="Basic residues" evidence="1">
    <location>
        <begin position="349"/>
        <end position="358"/>
    </location>
</feature>
<dbReference type="InterPro" id="IPR019021">
    <property type="entry name" value="Mms22"/>
</dbReference>